<dbReference type="Gene3D" id="2.170.120.40">
    <property type="entry name" value="YbbR-like domain"/>
    <property type="match status" value="2"/>
</dbReference>
<evidence type="ECO:0000256" key="1">
    <source>
        <dbReference type="SAM" id="MobiDB-lite"/>
    </source>
</evidence>
<gene>
    <name evidence="2" type="ORF">OMQ_01492</name>
</gene>
<dbReference type="OrthoDB" id="2960905at2"/>
<accession>S0NYV3</accession>
<protein>
    <recommendedName>
        <fullName evidence="4">YbbR-like protein</fullName>
    </recommendedName>
</protein>
<dbReference type="PANTHER" id="PTHR37804:SF1">
    <property type="entry name" value="CDAA REGULATORY PROTEIN CDAR"/>
    <property type="match status" value="1"/>
</dbReference>
<organism evidence="2 3">
    <name type="scientific">Enterococcus saccharolyticus subsp. saccharolyticus ATCC 43076</name>
    <dbReference type="NCBI Taxonomy" id="1139996"/>
    <lineage>
        <taxon>Bacteria</taxon>
        <taxon>Bacillati</taxon>
        <taxon>Bacillota</taxon>
        <taxon>Bacilli</taxon>
        <taxon>Lactobacillales</taxon>
        <taxon>Enterococcaceae</taxon>
        <taxon>Enterococcus</taxon>
    </lineage>
</organism>
<dbReference type="STRING" id="41997.RV16_GL001742"/>
<dbReference type="Gene3D" id="2.170.120.30">
    <property type="match status" value="1"/>
</dbReference>
<dbReference type="HOGENOM" id="CLU_039811_2_2_9"/>
<evidence type="ECO:0000313" key="2">
    <source>
        <dbReference type="EMBL" id="EOT28970.1"/>
    </source>
</evidence>
<name>S0NYV3_9ENTE</name>
<evidence type="ECO:0000313" key="3">
    <source>
        <dbReference type="Proteomes" id="UP000014136"/>
    </source>
</evidence>
<dbReference type="InterPro" id="IPR053154">
    <property type="entry name" value="c-di-AMP_regulator"/>
</dbReference>
<dbReference type="AlphaFoldDB" id="S0NYV3"/>
<feature type="compositionally biased region" description="Low complexity" evidence="1">
    <location>
        <begin position="318"/>
        <end position="330"/>
    </location>
</feature>
<feature type="compositionally biased region" description="Polar residues" evidence="1">
    <location>
        <begin position="339"/>
        <end position="352"/>
    </location>
</feature>
<dbReference type="Pfam" id="PF07949">
    <property type="entry name" value="YbbR"/>
    <property type="match status" value="2"/>
</dbReference>
<dbReference type="PANTHER" id="PTHR37804">
    <property type="entry name" value="CDAA REGULATORY PROTEIN CDAR"/>
    <property type="match status" value="1"/>
</dbReference>
<evidence type="ECO:0008006" key="4">
    <source>
        <dbReference type="Google" id="ProtNLM"/>
    </source>
</evidence>
<dbReference type="RefSeq" id="WP_016175287.1">
    <property type="nucleotide sequence ID" value="NZ_KE136389.1"/>
</dbReference>
<feature type="compositionally biased region" description="Low complexity" evidence="1">
    <location>
        <begin position="353"/>
        <end position="373"/>
    </location>
</feature>
<reference evidence="2 3" key="1">
    <citation type="submission" date="2013-03" db="EMBL/GenBank/DDBJ databases">
        <title>The Genome Sequence of Enterococcus saccharolyticus ATCC_43076 (Illumina only assembly).</title>
        <authorList>
            <consortium name="The Broad Institute Genomics Platform"/>
            <consortium name="The Broad Institute Genome Sequencing Center for Infectious Disease"/>
            <person name="Earl A."/>
            <person name="Russ C."/>
            <person name="Gilmore M."/>
            <person name="Surin D."/>
            <person name="Walker B."/>
            <person name="Young S."/>
            <person name="Zeng Q."/>
            <person name="Gargeya S."/>
            <person name="Fitzgerald M."/>
            <person name="Haas B."/>
            <person name="Abouelleil A."/>
            <person name="Allen A.W."/>
            <person name="Alvarado L."/>
            <person name="Arachchi H.M."/>
            <person name="Berlin A.M."/>
            <person name="Chapman S.B."/>
            <person name="Gainer-Dewar J."/>
            <person name="Goldberg J."/>
            <person name="Griggs A."/>
            <person name="Gujja S."/>
            <person name="Hansen M."/>
            <person name="Howarth C."/>
            <person name="Imamovic A."/>
            <person name="Ireland A."/>
            <person name="Larimer J."/>
            <person name="McCowan C."/>
            <person name="Murphy C."/>
            <person name="Pearson M."/>
            <person name="Poon T.W."/>
            <person name="Priest M."/>
            <person name="Roberts A."/>
            <person name="Saif S."/>
            <person name="Shea T."/>
            <person name="Sisk P."/>
            <person name="Sykes S."/>
            <person name="Wortman J."/>
            <person name="Nusbaum C."/>
            <person name="Birren B."/>
        </authorList>
    </citation>
    <scope>NUCLEOTIDE SEQUENCE [LARGE SCALE GENOMIC DNA]</scope>
    <source>
        <strain evidence="2 3">ATCC 43076</strain>
    </source>
</reference>
<sequence length="397" mass="43325">MFTKQRKSNIMYGLLALLFSLVLFFNANGSTLQNSLITPSAYEETVNDVPIQTIYDSDKYFIQGYQPTVDVKLSSVNRVQLNAEKNSETRNFRVVADLTDLDVGTHDVLLEIQDMSNSVTGKIDSRIFTVTIEKKVTQKFPVELNYSEENLQDGFQLDKIVSEPSEVTVTTGDQTLKDIAKIVADVDALKGATANQTVEAPVYAVDKNGEILQTEIDPQSVEVSVQVSVPEKLVSLYASQQGTKATGISHFDFLLDRTQATISGPQQILDTIESIGVPVDVSDVQKATKKVVTIPTEEGVVATPNQVTVEISPVFIEESSSTRSSSVSTTEESHETAMESGQNVPQTSVKTVPSSEGTISSIEPEITSSFSEETIPEDSTQESSSIIEEQETMGEEQ</sequence>
<dbReference type="EMBL" id="AHYT01000005">
    <property type="protein sequence ID" value="EOT28970.1"/>
    <property type="molecule type" value="Genomic_DNA"/>
</dbReference>
<dbReference type="PATRIC" id="fig|1139996.3.peg.1476"/>
<dbReference type="eggNOG" id="COG4856">
    <property type="taxonomic scope" value="Bacteria"/>
</dbReference>
<feature type="compositionally biased region" description="Acidic residues" evidence="1">
    <location>
        <begin position="388"/>
        <end position="397"/>
    </location>
</feature>
<proteinExistence type="predicted"/>
<feature type="region of interest" description="Disordered" evidence="1">
    <location>
        <begin position="318"/>
        <end position="397"/>
    </location>
</feature>
<keyword evidence="3" id="KW-1185">Reference proteome</keyword>
<comment type="caution">
    <text evidence="2">The sequence shown here is derived from an EMBL/GenBank/DDBJ whole genome shotgun (WGS) entry which is preliminary data.</text>
</comment>
<dbReference type="InterPro" id="IPR012505">
    <property type="entry name" value="YbbR"/>
</dbReference>
<dbReference type="Proteomes" id="UP000014136">
    <property type="component" value="Unassembled WGS sequence"/>
</dbReference>